<dbReference type="SUPFAM" id="SSF56925">
    <property type="entry name" value="OMPA-like"/>
    <property type="match status" value="1"/>
</dbReference>
<evidence type="ECO:0000313" key="5">
    <source>
        <dbReference type="Proteomes" id="UP000541810"/>
    </source>
</evidence>
<dbReference type="InterPro" id="IPR027385">
    <property type="entry name" value="Beta-barrel_OMP"/>
</dbReference>
<keyword evidence="5" id="KW-1185">Reference proteome</keyword>
<evidence type="ECO:0000256" key="2">
    <source>
        <dbReference type="SAM" id="SignalP"/>
    </source>
</evidence>
<dbReference type="InterPro" id="IPR011250">
    <property type="entry name" value="OMP/PagP_B-barrel"/>
</dbReference>
<dbReference type="AlphaFoldDB" id="A0A7X0LMF3"/>
<accession>A0A7X0LMF3</accession>
<feature type="domain" description="Outer membrane protein beta-barrel" evidence="3">
    <location>
        <begin position="14"/>
        <end position="241"/>
    </location>
</feature>
<dbReference type="Gene3D" id="2.40.160.20">
    <property type="match status" value="1"/>
</dbReference>
<keyword evidence="1 2" id="KW-0732">Signal</keyword>
<comment type="caution">
    <text evidence="4">The sequence shown here is derived from an EMBL/GenBank/DDBJ whole genome shotgun (WGS) entry which is preliminary data.</text>
</comment>
<dbReference type="Proteomes" id="UP000541810">
    <property type="component" value="Unassembled WGS sequence"/>
</dbReference>
<gene>
    <name evidence="4" type="ORF">HNQ40_002774</name>
</gene>
<protein>
    <submittedName>
        <fullName evidence="4">Opacity protein-like surface antigen</fullName>
    </submittedName>
</protein>
<dbReference type="Pfam" id="PF13505">
    <property type="entry name" value="OMP_b-brl"/>
    <property type="match status" value="1"/>
</dbReference>
<evidence type="ECO:0000313" key="4">
    <source>
        <dbReference type="EMBL" id="MBB6430968.1"/>
    </source>
</evidence>
<proteinExistence type="predicted"/>
<feature type="signal peptide" evidence="2">
    <location>
        <begin position="1"/>
        <end position="25"/>
    </location>
</feature>
<evidence type="ECO:0000256" key="1">
    <source>
        <dbReference type="ARBA" id="ARBA00022729"/>
    </source>
</evidence>
<reference evidence="4 5" key="1">
    <citation type="submission" date="2020-08" db="EMBL/GenBank/DDBJ databases">
        <title>Genomic Encyclopedia of Type Strains, Phase IV (KMG-IV): sequencing the most valuable type-strain genomes for metagenomic binning, comparative biology and taxonomic classification.</title>
        <authorList>
            <person name="Goeker M."/>
        </authorList>
    </citation>
    <scope>NUCLEOTIDE SEQUENCE [LARGE SCALE GENOMIC DNA]</scope>
    <source>
        <strain evidence="4 5">DSM 103725</strain>
    </source>
</reference>
<evidence type="ECO:0000259" key="3">
    <source>
        <dbReference type="Pfam" id="PF13505"/>
    </source>
</evidence>
<feature type="chain" id="PRO_5031151839" evidence="2">
    <location>
        <begin position="26"/>
        <end position="243"/>
    </location>
</feature>
<organism evidence="4 5">
    <name type="scientific">Algisphaera agarilytica</name>
    <dbReference type="NCBI Taxonomy" id="1385975"/>
    <lineage>
        <taxon>Bacteria</taxon>
        <taxon>Pseudomonadati</taxon>
        <taxon>Planctomycetota</taxon>
        <taxon>Phycisphaerae</taxon>
        <taxon>Phycisphaerales</taxon>
        <taxon>Phycisphaeraceae</taxon>
        <taxon>Algisphaera</taxon>
    </lineage>
</organism>
<name>A0A7X0LMF3_9BACT</name>
<dbReference type="EMBL" id="JACHGY010000001">
    <property type="protein sequence ID" value="MBB6430968.1"/>
    <property type="molecule type" value="Genomic_DNA"/>
</dbReference>
<sequence>MNVILKLIPRLVLLLALTAGPVALADDLEDFEDFMFEPRHGLYVGGLVGWQLEYDITSNDIIGSSNELEFAFDEDFTYSGIFGVYLNNWRLEFEANYFRTDYTDVKFLAFDINADGDITYLSGLGNIYYDIPLGSKDFNLYLGGGIGFSVVQSDADLDSTLINSVTIDGITTTAAIDSIDDTFTTFTYQLMAGLSYRVADNVTLTGGYRFRGFTESGNGDIASGLIFREHHINTFEVGVRFDF</sequence>
<dbReference type="RefSeq" id="WP_184678469.1">
    <property type="nucleotide sequence ID" value="NZ_JACHGY010000001.1"/>
</dbReference>